<dbReference type="Gene3D" id="3.40.630.30">
    <property type="match status" value="1"/>
</dbReference>
<feature type="domain" description="N-acetyltransferase" evidence="2">
    <location>
        <begin position="11"/>
        <end position="251"/>
    </location>
</feature>
<keyword evidence="4" id="KW-1185">Reference proteome</keyword>
<accession>A0ABN2ZMV7</accession>
<dbReference type="Pfam" id="PF13302">
    <property type="entry name" value="Acetyltransf_3"/>
    <property type="match status" value="1"/>
</dbReference>
<dbReference type="RefSeq" id="WP_344367769.1">
    <property type="nucleotide sequence ID" value="NZ_BAAAQB010000041.1"/>
</dbReference>
<dbReference type="PROSITE" id="PS51186">
    <property type="entry name" value="GNAT"/>
    <property type="match status" value="1"/>
</dbReference>
<sequence>MSPSAEPVPAVELLDVSEAVLEQLLELALRDADADEVTPPLGESAAWNTDRISWFREFHHAAAAGLDGPAQQKSWAISCDGQLAGSVRLKRIGPGPGSAVGAMKPLEPGTGGAGAAGAGAGGAIEPGIQPAASPADAPRTGSPAGGGAIEPGIQPAASPADAPRTGSPAGGGALETGIWLGRSFRGRGVGREALRLVKALAVSAGASHLVAETTAGNVGAIALLKSAGAELVTGAASATATVQVKGTIPLR</sequence>
<evidence type="ECO:0000313" key="3">
    <source>
        <dbReference type="EMBL" id="GAA2144596.1"/>
    </source>
</evidence>
<organism evidence="3 4">
    <name type="scientific">Arthrobacter humicola</name>
    <dbReference type="NCBI Taxonomy" id="409291"/>
    <lineage>
        <taxon>Bacteria</taxon>
        <taxon>Bacillati</taxon>
        <taxon>Actinomycetota</taxon>
        <taxon>Actinomycetes</taxon>
        <taxon>Micrococcales</taxon>
        <taxon>Micrococcaceae</taxon>
        <taxon>Arthrobacter</taxon>
    </lineage>
</organism>
<dbReference type="EMBL" id="BAAAQB010000041">
    <property type="protein sequence ID" value="GAA2144596.1"/>
    <property type="molecule type" value="Genomic_DNA"/>
</dbReference>
<feature type="region of interest" description="Disordered" evidence="1">
    <location>
        <begin position="111"/>
        <end position="173"/>
    </location>
</feature>
<comment type="caution">
    <text evidence="3">The sequence shown here is derived from an EMBL/GenBank/DDBJ whole genome shotgun (WGS) entry which is preliminary data.</text>
</comment>
<dbReference type="SUPFAM" id="SSF55729">
    <property type="entry name" value="Acyl-CoA N-acyltransferases (Nat)"/>
    <property type="match status" value="1"/>
</dbReference>
<evidence type="ECO:0000313" key="4">
    <source>
        <dbReference type="Proteomes" id="UP001500102"/>
    </source>
</evidence>
<name>A0ABN2ZMV7_9MICC</name>
<feature type="compositionally biased region" description="Gly residues" evidence="1">
    <location>
        <begin position="111"/>
        <end position="124"/>
    </location>
</feature>
<evidence type="ECO:0000259" key="2">
    <source>
        <dbReference type="PROSITE" id="PS51186"/>
    </source>
</evidence>
<dbReference type="Proteomes" id="UP001500102">
    <property type="component" value="Unassembled WGS sequence"/>
</dbReference>
<gene>
    <name evidence="3" type="ORF">GCM10009825_36270</name>
</gene>
<protein>
    <recommendedName>
        <fullName evidence="2">N-acetyltransferase domain-containing protein</fullName>
    </recommendedName>
</protein>
<dbReference type="InterPro" id="IPR000182">
    <property type="entry name" value="GNAT_dom"/>
</dbReference>
<reference evidence="3 4" key="1">
    <citation type="journal article" date="2019" name="Int. J. Syst. Evol. Microbiol.">
        <title>The Global Catalogue of Microorganisms (GCM) 10K type strain sequencing project: providing services to taxonomists for standard genome sequencing and annotation.</title>
        <authorList>
            <consortium name="The Broad Institute Genomics Platform"/>
            <consortium name="The Broad Institute Genome Sequencing Center for Infectious Disease"/>
            <person name="Wu L."/>
            <person name="Ma J."/>
        </authorList>
    </citation>
    <scope>NUCLEOTIDE SEQUENCE [LARGE SCALE GENOMIC DNA]</scope>
    <source>
        <strain evidence="3 4">JCM 15921</strain>
    </source>
</reference>
<dbReference type="InterPro" id="IPR016181">
    <property type="entry name" value="Acyl_CoA_acyltransferase"/>
</dbReference>
<proteinExistence type="predicted"/>
<evidence type="ECO:0000256" key="1">
    <source>
        <dbReference type="SAM" id="MobiDB-lite"/>
    </source>
</evidence>